<dbReference type="AlphaFoldDB" id="J4U831"/>
<feature type="region of interest" description="Disordered" evidence="1">
    <location>
        <begin position="318"/>
        <end position="383"/>
    </location>
</feature>
<organism evidence="3 4">
    <name type="scientific">Trichosporon asahii var. asahii (strain ATCC 90039 / CBS 2479 / JCM 2466 / KCTC 7840 / NBRC 103889/ NCYC 2677 / UAMH 7654)</name>
    <name type="common">Yeast</name>
    <dbReference type="NCBI Taxonomy" id="1186058"/>
    <lineage>
        <taxon>Eukaryota</taxon>
        <taxon>Fungi</taxon>
        <taxon>Dikarya</taxon>
        <taxon>Basidiomycota</taxon>
        <taxon>Agaricomycotina</taxon>
        <taxon>Tremellomycetes</taxon>
        <taxon>Trichosporonales</taxon>
        <taxon>Trichosporonaceae</taxon>
        <taxon>Trichosporon</taxon>
    </lineage>
</organism>
<evidence type="ECO:0000313" key="4">
    <source>
        <dbReference type="Proteomes" id="UP000002748"/>
    </source>
</evidence>
<proteinExistence type="predicted"/>
<dbReference type="SUPFAM" id="SSF46565">
    <property type="entry name" value="Chaperone J-domain"/>
    <property type="match status" value="1"/>
</dbReference>
<dbReference type="InterPro" id="IPR036869">
    <property type="entry name" value="J_dom_sf"/>
</dbReference>
<feature type="compositionally biased region" description="Low complexity" evidence="1">
    <location>
        <begin position="345"/>
        <end position="357"/>
    </location>
</feature>
<sequence>MLVATVLPRRISVGRCARAQCRAFSASPPHRRKASELETVLRAQDPFDRIQFFPDLQFPKEANNYKSRMAWLSGGLVEAEPHLVPFWTLIVHINRTWFVKNVEDGTRKLRFKQTQWPTAQMFTIAAVPETHWAHGLVLTPDSFDMAVCSEDPSLERIVRGDNAHLFPHYDPLFAAKFAYGPPKMSRELLQAIADRQPLLYSASQGKTMLADKLREVNILGDTTNDPDKEAYFDTGEVQNGGLRPLVRIPGGFGRRSEDDLAGPNRPVHMQWIPAQNTIAIGHCPPSHSAELHEFLISSMRSNPIQKSVWEDATILPWSPTSQAGGNRLSFERGPSVSEHLRRRAASVSSTASAAGPSNVAGSAGTRPTAKAGPTVTDSREQVETRNRLLRQRLREQVQRQRAWAAVGSDDGRVTPGTPGAPSQVVAAYEEKQYAAGRPQPAVHKIISDPRSYYKRLGMVPEPRHLQYFHEKEVDAEIKEVYRELTLQNHPDRAASPEEEARLHHIMANINVAKDHLETAEKRIVYHNRFSPTKLYR</sequence>
<evidence type="ECO:0000256" key="1">
    <source>
        <dbReference type="SAM" id="MobiDB-lite"/>
    </source>
</evidence>
<evidence type="ECO:0000259" key="2">
    <source>
        <dbReference type="PROSITE" id="PS50076"/>
    </source>
</evidence>
<accession>J4U831</accession>
<gene>
    <name evidence="3" type="ORF">A1Q1_04850</name>
</gene>
<dbReference type="PROSITE" id="PS50076">
    <property type="entry name" value="DNAJ_2"/>
    <property type="match status" value="1"/>
</dbReference>
<dbReference type="HOGENOM" id="CLU_508243_0_0_1"/>
<dbReference type="RefSeq" id="XP_014178563.1">
    <property type="nucleotide sequence ID" value="XM_014323088.1"/>
</dbReference>
<dbReference type="KEGG" id="tasa:A1Q1_04850"/>
<dbReference type="Gene3D" id="1.10.287.110">
    <property type="entry name" value="DnaJ domain"/>
    <property type="match status" value="1"/>
</dbReference>
<dbReference type="VEuPathDB" id="FungiDB:A1Q1_04850"/>
<feature type="domain" description="J" evidence="2">
    <location>
        <begin position="451"/>
        <end position="529"/>
    </location>
</feature>
<evidence type="ECO:0000313" key="3">
    <source>
        <dbReference type="EMBL" id="EJT46555.1"/>
    </source>
</evidence>
<dbReference type="SMART" id="SM00271">
    <property type="entry name" value="DnaJ"/>
    <property type="match status" value="1"/>
</dbReference>
<protein>
    <recommendedName>
        <fullName evidence="2">J domain-containing protein</fullName>
    </recommendedName>
</protein>
<dbReference type="InterPro" id="IPR001623">
    <property type="entry name" value="DnaJ_domain"/>
</dbReference>
<dbReference type="GeneID" id="25988362"/>
<comment type="caution">
    <text evidence="3">The sequence shown here is derived from an EMBL/GenBank/DDBJ whole genome shotgun (WGS) entry which is preliminary data.</text>
</comment>
<dbReference type="CDD" id="cd06257">
    <property type="entry name" value="DnaJ"/>
    <property type="match status" value="1"/>
</dbReference>
<reference evidence="3 4" key="1">
    <citation type="journal article" date="2012" name="Eukaryot. Cell">
        <title>Draft genome sequence of CBS 2479, the standard type strain of Trichosporon asahii.</title>
        <authorList>
            <person name="Yang R.Y."/>
            <person name="Li H.T."/>
            <person name="Zhu H."/>
            <person name="Zhou G.P."/>
            <person name="Wang M."/>
            <person name="Wang L."/>
        </authorList>
    </citation>
    <scope>NUCLEOTIDE SEQUENCE [LARGE SCALE GENOMIC DNA]</scope>
    <source>
        <strain evidence="4">ATCC 90039 / CBS 2479 / JCM 2466 / KCTC 7840 / NCYC 2677 / UAMH 7654</strain>
    </source>
</reference>
<dbReference type="EMBL" id="ALBS01000284">
    <property type="protein sequence ID" value="EJT46555.1"/>
    <property type="molecule type" value="Genomic_DNA"/>
</dbReference>
<name>J4U831_TRIAS</name>
<dbReference type="Proteomes" id="UP000002748">
    <property type="component" value="Unassembled WGS sequence"/>
</dbReference>